<evidence type="ECO:0000313" key="8">
    <source>
        <dbReference type="EMBL" id="QVX83794.1"/>
    </source>
</evidence>
<feature type="transmembrane region" description="Helical" evidence="7">
    <location>
        <begin position="258"/>
        <end position="282"/>
    </location>
</feature>
<feature type="transmembrane region" description="Helical" evidence="7">
    <location>
        <begin position="368"/>
        <end position="386"/>
    </location>
</feature>
<feature type="transmembrane region" description="Helical" evidence="7">
    <location>
        <begin position="392"/>
        <end position="414"/>
    </location>
</feature>
<comment type="subcellular location">
    <subcellularLocation>
        <location evidence="1">Membrane</location>
        <topology evidence="1">Multi-pass membrane protein</topology>
    </subcellularLocation>
</comment>
<dbReference type="Pfam" id="PF00375">
    <property type="entry name" value="SDF"/>
    <property type="match status" value="1"/>
</dbReference>
<proteinExistence type="inferred from homology"/>
<gene>
    <name evidence="8" type="ORF">AA317_12285</name>
    <name evidence="9" type="ORF">AA331_12390</name>
</gene>
<keyword evidence="6 7" id="KW-0472">Membrane</keyword>
<evidence type="ECO:0000256" key="3">
    <source>
        <dbReference type="ARBA" id="ARBA00022448"/>
    </source>
</evidence>
<accession>A0A8E7JY19</accession>
<dbReference type="Gene3D" id="1.10.3860.10">
    <property type="entry name" value="Sodium:dicarboxylate symporter"/>
    <property type="match status" value="1"/>
</dbReference>
<dbReference type="GO" id="GO:0005886">
    <property type="term" value="C:plasma membrane"/>
    <property type="evidence" value="ECO:0007669"/>
    <property type="project" value="TreeGrafter"/>
</dbReference>
<feature type="transmembrane region" description="Helical" evidence="7">
    <location>
        <begin position="344"/>
        <end position="361"/>
    </location>
</feature>
<feature type="transmembrane region" description="Helical" evidence="7">
    <location>
        <begin position="294"/>
        <end position="315"/>
    </location>
</feature>
<feature type="transmembrane region" description="Helical" evidence="7">
    <location>
        <begin position="230"/>
        <end position="252"/>
    </location>
</feature>
<organism evidence="9">
    <name type="scientific">Salmonella newport</name>
    <dbReference type="NCBI Taxonomy" id="108619"/>
    <lineage>
        <taxon>Bacteria</taxon>
        <taxon>Pseudomonadati</taxon>
        <taxon>Pseudomonadota</taxon>
        <taxon>Gammaproteobacteria</taxon>
        <taxon>Enterobacterales</taxon>
        <taxon>Enterobacteriaceae</taxon>
        <taxon>Salmonella</taxon>
    </lineage>
</organism>
<evidence type="ECO:0000256" key="4">
    <source>
        <dbReference type="ARBA" id="ARBA00022692"/>
    </source>
</evidence>
<dbReference type="FunFam" id="1.10.3860.10:FF:000011">
    <property type="entry name" value="L-cystine transporter"/>
    <property type="match status" value="1"/>
</dbReference>
<dbReference type="GO" id="GO:0015184">
    <property type="term" value="F:L-cystine transmembrane transporter activity"/>
    <property type="evidence" value="ECO:0007669"/>
    <property type="project" value="TreeGrafter"/>
</dbReference>
<evidence type="ECO:0000256" key="7">
    <source>
        <dbReference type="SAM" id="Phobius"/>
    </source>
</evidence>
<feature type="transmembrane region" description="Helical" evidence="7">
    <location>
        <begin position="77"/>
        <end position="96"/>
    </location>
</feature>
<evidence type="ECO:0000256" key="1">
    <source>
        <dbReference type="ARBA" id="ARBA00004141"/>
    </source>
</evidence>
<evidence type="ECO:0000256" key="6">
    <source>
        <dbReference type="ARBA" id="ARBA00023136"/>
    </source>
</evidence>
<feature type="transmembrane region" description="Helical" evidence="7">
    <location>
        <begin position="39"/>
        <end position="57"/>
    </location>
</feature>
<keyword evidence="5 7" id="KW-1133">Transmembrane helix</keyword>
<keyword evidence="3" id="KW-0813">Transport</keyword>
<comment type="similarity">
    <text evidence="2">Belongs to the dicarboxylate/amino acid:cation symporter (DAACS) (TC 2.A.23) family.</text>
</comment>
<dbReference type="EMBL" id="CP075034">
    <property type="protein sequence ID" value="QVX88186.1"/>
    <property type="molecule type" value="Genomic_DNA"/>
</dbReference>
<dbReference type="GO" id="GO:0015293">
    <property type="term" value="F:symporter activity"/>
    <property type="evidence" value="ECO:0007669"/>
    <property type="project" value="InterPro"/>
</dbReference>
<evidence type="ECO:0000256" key="5">
    <source>
        <dbReference type="ARBA" id="ARBA00022989"/>
    </source>
</evidence>
<feature type="transmembrane region" description="Helical" evidence="7">
    <location>
        <begin position="108"/>
        <end position="134"/>
    </location>
</feature>
<evidence type="ECO:0000313" key="9">
    <source>
        <dbReference type="EMBL" id="QVX88186.1"/>
    </source>
</evidence>
<dbReference type="InterPro" id="IPR036458">
    <property type="entry name" value="Na:dicarbo_symporter_sf"/>
</dbReference>
<protein>
    <submittedName>
        <fullName evidence="9">L-cystine transporter</fullName>
    </submittedName>
</protein>
<sequence length="456" mass="48479">MNEARGLKYGCYARVYRTFLVFSWVILRINQKSDSLSKSVFIAIFLGAVIGLSLHFISANHTKTIIEWYSIVGNGYVHLLKLVAIPLIFISILSAINKLENSAGIGKMSLTIVGCMLCLVMAAGFIGLLTAHVLGLDASAFVHMPSMLTTEEVNKTAAVSIPQLVTSLIPTNIFLDLTGARSVSVIGIVIFTLIAGIALLKVKKEAPEEGQKLSAGINAIQIWVMKMVRIVIALTPYGVMALMTTVFSSYHFEQFASLLGFIGACYIAIFMMFIVHAILLILSGNNPARYFRMVWPVLTFAFVSRSSAASIPLAISAQEKFGVQSTIANISASFGSSMGQNGCAGIYPAIMVAMIAPTIGIDPLSLHFLAAMLPAIALGSIGVAGVGGGGTFAALIVLSTLNFPVALVGIFIAIEPIVDMARTALNVNGSMMSGVLANRILNNHTADDMPAVIDRP</sequence>
<dbReference type="PRINTS" id="PR00173">
    <property type="entry name" value="EDTRNSPORT"/>
</dbReference>
<evidence type="ECO:0000256" key="2">
    <source>
        <dbReference type="ARBA" id="ARBA00006148"/>
    </source>
</evidence>
<feature type="transmembrane region" description="Helical" evidence="7">
    <location>
        <begin position="183"/>
        <end position="202"/>
    </location>
</feature>
<dbReference type="InterPro" id="IPR001991">
    <property type="entry name" value="Na-dicarboxylate_symporter"/>
</dbReference>
<dbReference type="EMBL" id="CP075033">
    <property type="protein sequence ID" value="QVX83794.1"/>
    <property type="molecule type" value="Genomic_DNA"/>
</dbReference>
<dbReference type="AlphaFoldDB" id="A0A8E7JY19"/>
<dbReference type="PANTHER" id="PTHR42865:SF5">
    <property type="entry name" value="L-CYSTINE TRANSPORTER TCYP"/>
    <property type="match status" value="1"/>
</dbReference>
<reference evidence="9" key="1">
    <citation type="submission" date="2018-07" db="EMBL/GenBank/DDBJ databases">
        <authorList>
            <consortium name="GenomeTrakr network: Whole genome sequencing for foodborne pathogen traceback"/>
        </authorList>
    </citation>
    <scope>NUCLEOTIDE SEQUENCE</scope>
    <source>
        <strain evidence="9">CFSAN022621</strain>
        <strain evidence="8">CFSAN022622</strain>
    </source>
</reference>
<keyword evidence="4 7" id="KW-0812">Transmembrane</keyword>
<dbReference type="SUPFAM" id="SSF118215">
    <property type="entry name" value="Proton glutamate symport protein"/>
    <property type="match status" value="1"/>
</dbReference>
<name>A0A8E7JY19_SALNE</name>
<feature type="transmembrane region" description="Helical" evidence="7">
    <location>
        <begin position="6"/>
        <end position="27"/>
    </location>
</feature>
<dbReference type="PANTHER" id="PTHR42865">
    <property type="entry name" value="PROTON/GLUTAMATE-ASPARTATE SYMPORTER"/>
    <property type="match status" value="1"/>
</dbReference>
<reference evidence="9" key="2">
    <citation type="submission" date="2021-05" db="EMBL/GenBank/DDBJ databases">
        <title>Whole genome PacBio Sequel sequence of Salmonella enterica subsp. enterica.</title>
        <authorList>
            <person name="Hoffmann M."/>
            <person name="Balkey M."/>
            <person name="Luo Y."/>
        </authorList>
    </citation>
    <scope>NUCLEOTIDE SEQUENCE</scope>
    <source>
        <strain evidence="9">CFSAN022621</strain>
        <strain evidence="8">CFSAN022622</strain>
    </source>
</reference>